<sequence length="142" mass="15908">MATPHSSYIVYLILYLSPIQNHHAIFVGIQPGARGQLCHVVGSMQQGMRFEARESGWPLTGVTCEWMKPLGRVSQDKFAEVEGVCRTVPPPAKQFEKNKLLVPKDQLRHCQHWTEEAIAALKAGQVLEPLGPDDSTDVIRRH</sequence>
<dbReference type="Pfam" id="PF20174">
    <property type="entry name" value="DUF6540"/>
    <property type="match status" value="1"/>
</dbReference>
<name>A0A178ZHC9_9EURO</name>
<dbReference type="GeneID" id="30010654"/>
<evidence type="ECO:0000313" key="1">
    <source>
        <dbReference type="EMBL" id="OAP59188.1"/>
    </source>
</evidence>
<dbReference type="OrthoDB" id="4135672at2759"/>
<dbReference type="AlphaFoldDB" id="A0A178ZHC9"/>
<reference evidence="1 2" key="1">
    <citation type="submission" date="2016-04" db="EMBL/GenBank/DDBJ databases">
        <title>Draft genome of Fonsecaea erecta CBS 125763.</title>
        <authorList>
            <person name="Weiss V.A."/>
            <person name="Vicente V.A."/>
            <person name="Raittz R.T."/>
            <person name="Moreno L.F."/>
            <person name="De Souza E.M."/>
            <person name="Pedrosa F.O."/>
            <person name="Steffens M.B."/>
            <person name="Faoro H."/>
            <person name="Tadra-Sfeir M.Z."/>
            <person name="Najafzadeh M.J."/>
            <person name="Felipe M.S."/>
            <person name="Teixeira M."/>
            <person name="Sun J."/>
            <person name="Xi L."/>
            <person name="Gomes R."/>
            <person name="De Azevedo C.M."/>
            <person name="Salgado C.G."/>
            <person name="Da Silva M.B."/>
            <person name="Nascimento M.F."/>
            <person name="Queiroz-Telles F."/>
            <person name="Attili D.S."/>
            <person name="Gorbushina A."/>
        </authorList>
    </citation>
    <scope>NUCLEOTIDE SEQUENCE [LARGE SCALE GENOMIC DNA]</scope>
    <source>
        <strain evidence="1 2">CBS 125763</strain>
    </source>
</reference>
<protein>
    <submittedName>
        <fullName evidence="1">Uncharacterized protein</fullName>
    </submittedName>
</protein>
<gene>
    <name evidence="1" type="ORF">AYL99_06486</name>
</gene>
<evidence type="ECO:0000313" key="2">
    <source>
        <dbReference type="Proteomes" id="UP000078343"/>
    </source>
</evidence>
<organism evidence="1 2">
    <name type="scientific">Fonsecaea erecta</name>
    <dbReference type="NCBI Taxonomy" id="1367422"/>
    <lineage>
        <taxon>Eukaryota</taxon>
        <taxon>Fungi</taxon>
        <taxon>Dikarya</taxon>
        <taxon>Ascomycota</taxon>
        <taxon>Pezizomycotina</taxon>
        <taxon>Eurotiomycetes</taxon>
        <taxon>Chaetothyriomycetidae</taxon>
        <taxon>Chaetothyriales</taxon>
        <taxon>Herpotrichiellaceae</taxon>
        <taxon>Fonsecaea</taxon>
    </lineage>
</organism>
<dbReference type="Proteomes" id="UP000078343">
    <property type="component" value="Unassembled WGS sequence"/>
</dbReference>
<keyword evidence="2" id="KW-1185">Reference proteome</keyword>
<dbReference type="RefSeq" id="XP_018692555.1">
    <property type="nucleotide sequence ID" value="XM_018837995.1"/>
</dbReference>
<accession>A0A178ZHC9</accession>
<dbReference type="EMBL" id="LVYI01000005">
    <property type="protein sequence ID" value="OAP59188.1"/>
    <property type="molecule type" value="Genomic_DNA"/>
</dbReference>
<dbReference type="InterPro" id="IPR046670">
    <property type="entry name" value="DUF6540"/>
</dbReference>
<proteinExistence type="predicted"/>
<dbReference type="STRING" id="1367422.A0A178ZHC9"/>
<comment type="caution">
    <text evidence="1">The sequence shown here is derived from an EMBL/GenBank/DDBJ whole genome shotgun (WGS) entry which is preliminary data.</text>
</comment>